<dbReference type="STRING" id="1129793.GPLA_1834"/>
<keyword evidence="12" id="KW-0143">Chaperone</keyword>
<dbReference type="Proteomes" id="UP000006322">
    <property type="component" value="Unassembled WGS sequence"/>
</dbReference>
<organism evidence="17 18">
    <name type="scientific">Paraglaciecola polaris LMG 21857</name>
    <dbReference type="NCBI Taxonomy" id="1129793"/>
    <lineage>
        <taxon>Bacteria</taxon>
        <taxon>Pseudomonadati</taxon>
        <taxon>Pseudomonadota</taxon>
        <taxon>Gammaproteobacteria</taxon>
        <taxon>Alteromonadales</taxon>
        <taxon>Alteromonadaceae</taxon>
        <taxon>Paraglaciecola</taxon>
    </lineage>
</organism>
<sequence>MPKARIIGLLILALGGMAFAYRWYPAEIDRVQIISFHQTLDNSLDNPVRNDVDTHLPFQKASNRKAEKADWLNEQLKDRLDSYIVSYQDDEKKMWQEFQHQCRMFADCQGLTALLMRYIDYKKALINIDGPSPNDINAFAKRMDELQGVREQFFTSREYQLLFSHEVEWDKAALHRLHIKMDPTLDLSQRSALLEAHIAGLPESVKSAFEPSLQLQKLARLRHQRVHIDEKDEGSQSYNTFAAQFGEPAAERLITLKKQRNQWQKRVLEYELKRASLKRQYSDERLRKEIQILRSQSFTSNEIKRIKVISLTRPIPLATRTD</sequence>
<evidence type="ECO:0000256" key="13">
    <source>
        <dbReference type="ARBA" id="ARBA00030948"/>
    </source>
</evidence>
<dbReference type="GO" id="GO:0051082">
    <property type="term" value="F:unfolded protein binding"/>
    <property type="evidence" value="ECO:0007669"/>
    <property type="project" value="InterPro"/>
</dbReference>
<dbReference type="AlphaFoldDB" id="K6Z9B7"/>
<dbReference type="GO" id="GO:0006457">
    <property type="term" value="P:protein folding"/>
    <property type="evidence" value="ECO:0007669"/>
    <property type="project" value="InterPro"/>
</dbReference>
<evidence type="ECO:0000313" key="18">
    <source>
        <dbReference type="Proteomes" id="UP000006322"/>
    </source>
</evidence>
<keyword evidence="11" id="KW-0472">Membrane</keyword>
<evidence type="ECO:0000256" key="14">
    <source>
        <dbReference type="ARBA" id="ARBA00031542"/>
    </source>
</evidence>
<keyword evidence="9" id="KW-1133">Transmembrane helix</keyword>
<dbReference type="GO" id="GO:0005886">
    <property type="term" value="C:plasma membrane"/>
    <property type="evidence" value="ECO:0007669"/>
    <property type="project" value="UniProtKB-SubCell"/>
</dbReference>
<feature type="coiled-coil region" evidence="16">
    <location>
        <begin position="253"/>
        <end position="280"/>
    </location>
</feature>
<keyword evidence="5" id="KW-1003">Cell membrane</keyword>
<dbReference type="Pfam" id="PF03280">
    <property type="entry name" value="Lipase_chap"/>
    <property type="match status" value="1"/>
</dbReference>
<accession>K6Z9B7</accession>
<evidence type="ECO:0000256" key="9">
    <source>
        <dbReference type="ARBA" id="ARBA00022989"/>
    </source>
</evidence>
<dbReference type="GO" id="GO:0016042">
    <property type="term" value="P:lipid catabolic process"/>
    <property type="evidence" value="ECO:0007669"/>
    <property type="project" value="UniProtKB-KW"/>
</dbReference>
<evidence type="ECO:0000256" key="12">
    <source>
        <dbReference type="ARBA" id="ARBA00023186"/>
    </source>
</evidence>
<keyword evidence="10" id="KW-0443">Lipid metabolism</keyword>
<keyword evidence="6" id="KW-0997">Cell inner membrane</keyword>
<dbReference type="OrthoDB" id="6261068at2"/>
<keyword evidence="8" id="KW-0442">Lipid degradation</keyword>
<evidence type="ECO:0000256" key="15">
    <source>
        <dbReference type="ARBA" id="ARBA00033028"/>
    </source>
</evidence>
<proteinExistence type="inferred from homology"/>
<name>K6Z9B7_9ALTE</name>
<evidence type="ECO:0000256" key="3">
    <source>
        <dbReference type="ARBA" id="ARBA00010358"/>
    </source>
</evidence>
<evidence type="ECO:0000256" key="5">
    <source>
        <dbReference type="ARBA" id="ARBA00022475"/>
    </source>
</evidence>
<evidence type="ECO:0000256" key="2">
    <source>
        <dbReference type="ARBA" id="ARBA00004383"/>
    </source>
</evidence>
<keyword evidence="18" id="KW-1185">Reference proteome</keyword>
<evidence type="ECO:0000313" key="17">
    <source>
        <dbReference type="EMBL" id="GAC32741.1"/>
    </source>
</evidence>
<evidence type="ECO:0000256" key="11">
    <source>
        <dbReference type="ARBA" id="ARBA00023136"/>
    </source>
</evidence>
<keyword evidence="16" id="KW-0175">Coiled coil</keyword>
<comment type="similarity">
    <text evidence="3">Belongs to the lipase chaperone family.</text>
</comment>
<evidence type="ECO:0000256" key="16">
    <source>
        <dbReference type="SAM" id="Coils"/>
    </source>
</evidence>
<dbReference type="InterPro" id="IPR004961">
    <property type="entry name" value="Lipase_chaperone"/>
</dbReference>
<evidence type="ECO:0000256" key="8">
    <source>
        <dbReference type="ARBA" id="ARBA00022963"/>
    </source>
</evidence>
<evidence type="ECO:0000256" key="7">
    <source>
        <dbReference type="ARBA" id="ARBA00022692"/>
    </source>
</evidence>
<protein>
    <recommendedName>
        <fullName evidence="4">Lipase chaperone</fullName>
    </recommendedName>
    <alternativeName>
        <fullName evidence="15">Lipase foldase</fullName>
    </alternativeName>
    <alternativeName>
        <fullName evidence="13">Lipase helper protein</fullName>
    </alternativeName>
    <alternativeName>
        <fullName evidence="14">Lipase modulator</fullName>
    </alternativeName>
</protein>
<evidence type="ECO:0000256" key="1">
    <source>
        <dbReference type="ARBA" id="ARBA00003280"/>
    </source>
</evidence>
<evidence type="ECO:0000256" key="4">
    <source>
        <dbReference type="ARBA" id="ARBA00019692"/>
    </source>
</evidence>
<reference evidence="18" key="1">
    <citation type="journal article" date="2014" name="Environ. Microbiol.">
        <title>Comparative genomics of the marine bacterial genus Glaciecola reveals the high degree of genomic diversity and genomic characteristic for cold adaptation.</title>
        <authorList>
            <person name="Qin Q.L."/>
            <person name="Xie B.B."/>
            <person name="Yu Y."/>
            <person name="Shu Y.L."/>
            <person name="Rong J.C."/>
            <person name="Zhang Y.J."/>
            <person name="Zhao D.L."/>
            <person name="Chen X.L."/>
            <person name="Zhang X.Y."/>
            <person name="Chen B."/>
            <person name="Zhou B.C."/>
            <person name="Zhang Y.Z."/>
        </authorList>
    </citation>
    <scope>NUCLEOTIDE SEQUENCE [LARGE SCALE GENOMIC DNA]</scope>
    <source>
        <strain evidence="18">LMG 21857</strain>
    </source>
</reference>
<comment type="subcellular location">
    <subcellularLocation>
        <location evidence="2">Cell inner membrane</location>
        <topology evidence="2">Single-pass membrane protein</topology>
        <orientation evidence="2">Periplasmic side</orientation>
    </subcellularLocation>
</comment>
<dbReference type="EMBL" id="BAER01000044">
    <property type="protein sequence ID" value="GAC32741.1"/>
    <property type="molecule type" value="Genomic_DNA"/>
</dbReference>
<evidence type="ECO:0000256" key="10">
    <source>
        <dbReference type="ARBA" id="ARBA00023098"/>
    </source>
</evidence>
<comment type="function">
    <text evidence="1">May be involved in the folding of the extracellular lipase during its passage through the periplasm.</text>
</comment>
<evidence type="ECO:0000256" key="6">
    <source>
        <dbReference type="ARBA" id="ARBA00022519"/>
    </source>
</evidence>
<comment type="caution">
    <text evidence="17">The sequence shown here is derived from an EMBL/GenBank/DDBJ whole genome shotgun (WGS) entry which is preliminary data.</text>
</comment>
<gene>
    <name evidence="17" type="ORF">GPLA_1834</name>
</gene>
<dbReference type="RefSeq" id="WP_007104526.1">
    <property type="nucleotide sequence ID" value="NZ_BAER01000044.1"/>
</dbReference>
<keyword evidence="7" id="KW-0812">Transmembrane</keyword>
<dbReference type="SUPFAM" id="SSF158855">
    <property type="entry name" value="Lipase chaperone-like"/>
    <property type="match status" value="1"/>
</dbReference>